<evidence type="ECO:0000256" key="1">
    <source>
        <dbReference type="SAM" id="MobiDB-lite"/>
    </source>
</evidence>
<dbReference type="RefSeq" id="WP_062715034.1">
    <property type="nucleotide sequence ID" value="NZ_CAWRCI010000087.1"/>
</dbReference>
<dbReference type="EMBL" id="FIZY01000087">
    <property type="protein sequence ID" value="CZF86834.1"/>
    <property type="molecule type" value="Genomic_DNA"/>
</dbReference>
<accession>A0A128FKN3</accession>
<dbReference type="Proteomes" id="UP000073601">
    <property type="component" value="Unassembled WGS sequence"/>
</dbReference>
<protein>
    <submittedName>
        <fullName evidence="2">Phage virion morphogenesis family protein</fullName>
    </submittedName>
</protein>
<dbReference type="AlphaFoldDB" id="A0A128FKN3"/>
<proteinExistence type="predicted"/>
<feature type="compositionally biased region" description="Basic and acidic residues" evidence="1">
    <location>
        <begin position="43"/>
        <end position="54"/>
    </location>
</feature>
<dbReference type="NCBIfam" id="TIGR01635">
    <property type="entry name" value="tail_comp_S"/>
    <property type="match status" value="1"/>
</dbReference>
<keyword evidence="3" id="KW-1185">Reference proteome</keyword>
<dbReference type="Pfam" id="PF05069">
    <property type="entry name" value="Phage_tail_S"/>
    <property type="match status" value="1"/>
</dbReference>
<evidence type="ECO:0000313" key="2">
    <source>
        <dbReference type="EMBL" id="CZF86834.1"/>
    </source>
</evidence>
<sequence length="180" mass="20132">MAIAVNISGQAELARIQAHLARLSDTGNRKKLLNLIGAEAETQTHRRIRDEKTSPDGTPWESWSDAYAKTRHGNHSLLMGEGELDDSIQYLVKGNKVYVGSPLIYAAVHQEGFDGAVQISAHHRRITQAFGKVLRHPVWQSVAAHVRHMKVPQREYLGLSQDNQQDLYALIGDFYGELLP</sequence>
<evidence type="ECO:0000313" key="3">
    <source>
        <dbReference type="Proteomes" id="UP000073601"/>
    </source>
</evidence>
<dbReference type="OrthoDB" id="2081253at2"/>
<name>A0A128FKN3_9GAMM</name>
<reference evidence="3" key="1">
    <citation type="submission" date="2016-02" db="EMBL/GenBank/DDBJ databases">
        <authorList>
            <person name="Rodrigo-Torres Lidia"/>
            <person name="Arahal R.David."/>
        </authorList>
    </citation>
    <scope>NUCLEOTIDE SEQUENCE [LARGE SCALE GENOMIC DNA]</scope>
    <source>
        <strain evidence="3">CECT 8713</strain>
    </source>
</reference>
<organism evidence="2 3">
    <name type="scientific">Grimontia marina</name>
    <dbReference type="NCBI Taxonomy" id="646534"/>
    <lineage>
        <taxon>Bacteria</taxon>
        <taxon>Pseudomonadati</taxon>
        <taxon>Pseudomonadota</taxon>
        <taxon>Gammaproteobacteria</taxon>
        <taxon>Vibrionales</taxon>
        <taxon>Vibrionaceae</taxon>
        <taxon>Grimontia</taxon>
    </lineage>
</organism>
<gene>
    <name evidence="2" type="ORF">GMA8713_04873</name>
</gene>
<dbReference type="InterPro" id="IPR006522">
    <property type="entry name" value="Phage_virion_morphogenesis"/>
</dbReference>
<feature type="region of interest" description="Disordered" evidence="1">
    <location>
        <begin position="43"/>
        <end position="62"/>
    </location>
</feature>